<protein>
    <submittedName>
        <fullName evidence="5">Biotin-dependent carboxyltransferase</fullName>
    </submittedName>
</protein>
<dbReference type="GO" id="GO:0005524">
    <property type="term" value="F:ATP binding"/>
    <property type="evidence" value="ECO:0007669"/>
    <property type="project" value="UniProtKB-KW"/>
</dbReference>
<gene>
    <name evidence="5" type="ORF">FPG91_24250</name>
</gene>
<accession>A0A643LSB1</accession>
<dbReference type="KEGG" id="bthy:AQ980_16675"/>
<evidence type="ECO:0000256" key="2">
    <source>
        <dbReference type="ARBA" id="ARBA00022801"/>
    </source>
</evidence>
<dbReference type="SUPFAM" id="SSF50891">
    <property type="entry name" value="Cyclophilin-like"/>
    <property type="match status" value="1"/>
</dbReference>
<dbReference type="RefSeq" id="WP_000382231.1">
    <property type="nucleotide sequence ID" value="NZ_CP011349.1"/>
</dbReference>
<dbReference type="PANTHER" id="PTHR43309:SF5">
    <property type="entry name" value="5-OXOPROLINASE SUBUNIT C"/>
    <property type="match status" value="1"/>
</dbReference>
<dbReference type="NCBIfam" id="TIGR00724">
    <property type="entry name" value="urea_amlyse_rel"/>
    <property type="match status" value="1"/>
</dbReference>
<reference evidence="5" key="1">
    <citation type="submission" date="2019-07" db="EMBL/GenBank/DDBJ databases">
        <title>Draft genome sequence of Bacillus thuringiensis strain PT02.</title>
        <authorList>
            <person name="Nguyen H."/>
            <person name="Nguyen L.N."/>
            <person name="Nguyen H.T.T."/>
            <person name="Nguyen D.V."/>
            <person name="Le H.T.T."/>
        </authorList>
    </citation>
    <scope>NUCLEOTIDE SEQUENCE</scope>
    <source>
        <strain evidence="5">PT02</strain>
    </source>
</reference>
<comment type="caution">
    <text evidence="5">The sequence shown here is derived from an EMBL/GenBank/DDBJ whole genome shotgun (WGS) entry which is preliminary data.</text>
</comment>
<dbReference type="Gene3D" id="2.40.100.10">
    <property type="entry name" value="Cyclophilin-like"/>
    <property type="match status" value="1"/>
</dbReference>
<evidence type="ECO:0000256" key="3">
    <source>
        <dbReference type="ARBA" id="ARBA00022840"/>
    </source>
</evidence>
<dbReference type="PANTHER" id="PTHR43309">
    <property type="entry name" value="5-OXOPROLINASE SUBUNIT C"/>
    <property type="match status" value="1"/>
</dbReference>
<dbReference type="Pfam" id="PF02626">
    <property type="entry name" value="CT_A_B"/>
    <property type="match status" value="1"/>
</dbReference>
<dbReference type="EMBL" id="VLPO01000050">
    <property type="protein sequence ID" value="KAB1348985.1"/>
    <property type="molecule type" value="Genomic_DNA"/>
</dbReference>
<sequence length="331" mass="37283">MDVEVLHAGMFTTVQDLGRSHYQQYGVPVGGAMDQSALRMINMLVGNEENEAGLEMTIMGPKLLIKKTTLLAIGGADMEPLLNGERIPLWRPILAEEGSMLCFGKVKSGCRAYVTFAGGIHIERTMGSKSTYIRAAIGGIEGRMLKKGDCFQIGTYSEMANRFIQDLQKDERIKTKWVISNSVLPKYKKHPKLRVIADFEYDQFTEESRKAFFTKEYKVSNYADRMGYRVEGEVLNRIQEKEILSSPVTFGTIQVPNGGQPIILMADRQTTGGYPRMGDIISVDLPLLAQLKPGDYVSFEKITLEEAEQLYIEQEVNMNLLKKFIALRSWN</sequence>
<dbReference type="InterPro" id="IPR029000">
    <property type="entry name" value="Cyclophilin-like_dom_sf"/>
</dbReference>
<dbReference type="InterPro" id="IPR052708">
    <property type="entry name" value="PxpC"/>
</dbReference>
<organism evidence="5">
    <name type="scientific">Bacillus thuringiensis</name>
    <dbReference type="NCBI Taxonomy" id="1428"/>
    <lineage>
        <taxon>Bacteria</taxon>
        <taxon>Bacillati</taxon>
        <taxon>Bacillota</taxon>
        <taxon>Bacilli</taxon>
        <taxon>Bacillales</taxon>
        <taxon>Bacillaceae</taxon>
        <taxon>Bacillus</taxon>
        <taxon>Bacillus cereus group</taxon>
    </lineage>
</organism>
<keyword evidence="3" id="KW-0067">ATP-binding</keyword>
<feature type="domain" description="Carboxyltransferase" evidence="4">
    <location>
        <begin position="24"/>
        <end position="317"/>
    </location>
</feature>
<proteinExistence type="predicted"/>
<dbReference type="SMART" id="SM00797">
    <property type="entry name" value="AHS2"/>
    <property type="match status" value="1"/>
</dbReference>
<evidence type="ECO:0000256" key="1">
    <source>
        <dbReference type="ARBA" id="ARBA00022741"/>
    </source>
</evidence>
<evidence type="ECO:0000313" key="5">
    <source>
        <dbReference type="EMBL" id="KAB1348985.1"/>
    </source>
</evidence>
<dbReference type="GO" id="GO:0016787">
    <property type="term" value="F:hydrolase activity"/>
    <property type="evidence" value="ECO:0007669"/>
    <property type="project" value="UniProtKB-KW"/>
</dbReference>
<name>A0A643LSB1_BACTU</name>
<dbReference type="GO" id="GO:0016740">
    <property type="term" value="F:transferase activity"/>
    <property type="evidence" value="ECO:0007669"/>
    <property type="project" value="UniProtKB-KW"/>
</dbReference>
<dbReference type="InterPro" id="IPR003778">
    <property type="entry name" value="CT_A_B"/>
</dbReference>
<dbReference type="AlphaFoldDB" id="A0A643LSB1"/>
<keyword evidence="2" id="KW-0378">Hydrolase</keyword>
<keyword evidence="5" id="KW-0808">Transferase</keyword>
<evidence type="ECO:0000259" key="4">
    <source>
        <dbReference type="SMART" id="SM00797"/>
    </source>
</evidence>
<keyword evidence="1" id="KW-0547">Nucleotide-binding</keyword>